<organism evidence="3 4">
    <name type="scientific">Megaselia scalaris</name>
    <name type="common">Humpbacked fly</name>
    <name type="synonym">Phora scalaris</name>
    <dbReference type="NCBI Taxonomy" id="36166"/>
    <lineage>
        <taxon>Eukaryota</taxon>
        <taxon>Metazoa</taxon>
        <taxon>Ecdysozoa</taxon>
        <taxon>Arthropoda</taxon>
        <taxon>Hexapoda</taxon>
        <taxon>Insecta</taxon>
        <taxon>Pterygota</taxon>
        <taxon>Neoptera</taxon>
        <taxon>Endopterygota</taxon>
        <taxon>Diptera</taxon>
        <taxon>Brachycera</taxon>
        <taxon>Muscomorpha</taxon>
        <taxon>Platypezoidea</taxon>
        <taxon>Phoridae</taxon>
        <taxon>Megaseliini</taxon>
        <taxon>Megaselia</taxon>
    </lineage>
</organism>
<dbReference type="EMBL" id="CAQQ02387002">
    <property type="status" value="NOT_ANNOTATED_CDS"/>
    <property type="molecule type" value="Genomic_DNA"/>
</dbReference>
<feature type="compositionally biased region" description="Polar residues" evidence="1">
    <location>
        <begin position="146"/>
        <end position="156"/>
    </location>
</feature>
<feature type="region of interest" description="Disordered" evidence="1">
    <location>
        <begin position="102"/>
        <end position="225"/>
    </location>
</feature>
<feature type="compositionally biased region" description="Basic and acidic residues" evidence="1">
    <location>
        <begin position="199"/>
        <end position="211"/>
    </location>
</feature>
<reference evidence="4" key="1">
    <citation type="submission" date="2013-02" db="EMBL/GenBank/DDBJ databases">
        <authorList>
            <person name="Hughes D."/>
        </authorList>
    </citation>
    <scope>NUCLEOTIDE SEQUENCE</scope>
    <source>
        <strain>Durham</strain>
        <strain evidence="4">NC isolate 2 -- Noor lab</strain>
    </source>
</reference>
<name>T1H4M6_MEGSC</name>
<evidence type="ECO:0000256" key="1">
    <source>
        <dbReference type="SAM" id="MobiDB-lite"/>
    </source>
</evidence>
<accession>T1H4M6</accession>
<dbReference type="PANTHER" id="PTHR31434:SF2">
    <property type="entry name" value="S PHASE CYCLIN A-ASSOCIATED PROTEIN IN THE ENDOPLASMIC RETICULUM"/>
    <property type="match status" value="1"/>
</dbReference>
<feature type="domain" description="S phase cyclin A-associated protein in the endoplasmic reticulum N-terminal" evidence="2">
    <location>
        <begin position="435"/>
        <end position="481"/>
    </location>
</feature>
<evidence type="ECO:0000259" key="2">
    <source>
        <dbReference type="Pfam" id="PF16501"/>
    </source>
</evidence>
<proteinExistence type="predicted"/>
<evidence type="ECO:0000313" key="3">
    <source>
        <dbReference type="EnsemblMetazoa" id="MESCA011239-PA"/>
    </source>
</evidence>
<dbReference type="EnsemblMetazoa" id="MESCA011239-RA">
    <property type="protein sequence ID" value="MESCA011239-PA"/>
    <property type="gene ID" value="MESCA011239"/>
</dbReference>
<keyword evidence="4" id="KW-1185">Reference proteome</keyword>
<protein>
    <recommendedName>
        <fullName evidence="2">S phase cyclin A-associated protein in the endoplasmic reticulum N-terminal domain-containing protein</fullName>
    </recommendedName>
</protein>
<feature type="compositionally biased region" description="Low complexity" evidence="1">
    <location>
        <begin position="491"/>
        <end position="503"/>
    </location>
</feature>
<dbReference type="AlphaFoldDB" id="T1H4M6"/>
<feature type="compositionally biased region" description="Polar residues" evidence="1">
    <location>
        <begin position="186"/>
        <end position="198"/>
    </location>
</feature>
<dbReference type="PANTHER" id="PTHR31434">
    <property type="entry name" value="S PHASE CYCLIN A-ASSOCIATED PROTEIN IN THE ENDOPLASMIC RETICULUM"/>
    <property type="match status" value="1"/>
</dbReference>
<feature type="region of interest" description="Disordered" evidence="1">
    <location>
        <begin position="477"/>
        <end position="523"/>
    </location>
</feature>
<dbReference type="STRING" id="36166.T1H4M6"/>
<feature type="compositionally biased region" description="Pro residues" evidence="1">
    <location>
        <begin position="125"/>
        <end position="144"/>
    </location>
</feature>
<sequence length="567" mass="63893">MVSGRLPNCKKLNRILREETEDTAESDSSVVCQPTAAEIITQKLNQMETEQLEAQISNKLPTNPENIVVINKPVPPSAVKIVNSPAKYSSVVSRNPIPRRTVASRPAVAAAAPVKPAPRRFPTSRPIPPKPQTARNPPPPPRNPPSNVANRISMRSKTMIDMGRQQQQHQQPAKSGSTKQSKEDVGSSSSTLKASNENISERSVTERRSEPKQLPSETNDGWLTVKNRRRPSLHWANRFNQPTGYASLPTLALMNEKEKEEKKKVALAKEKEKPVKKVVKAKVNSLPSRPATVPAKTRKVPPVVVKTPPQTKQQNNLIKRQKSDLTGLKITSLHKEFMRNEKNNLTLVELEENKPKVEEDEDCEDLKGDDKINIKIQTNRDFSKTIGELYESLSSLPNGIRNEILSSCPEECDEKEEIENEENQQKLLLEEEELEQNYIRDFKALAEWFRVSWDYESTPQLQRPHSLAWEIRKSNPVPRTRAKSLTSPIVSGKSSPSFSGKSSPADDKMSPRKHFKPLDFSQRGNTRVNVTELFSSKNSLGRKSTDSIHKSKKSENFRLCPMNILKT</sequence>
<dbReference type="Proteomes" id="UP000015102">
    <property type="component" value="Unassembled WGS sequence"/>
</dbReference>
<evidence type="ECO:0000313" key="4">
    <source>
        <dbReference type="Proteomes" id="UP000015102"/>
    </source>
</evidence>
<feature type="compositionally biased region" description="Low complexity" evidence="1">
    <location>
        <begin position="102"/>
        <end position="114"/>
    </location>
</feature>
<dbReference type="EMBL" id="CAQQ02387001">
    <property type="status" value="NOT_ANNOTATED_CDS"/>
    <property type="molecule type" value="Genomic_DNA"/>
</dbReference>
<dbReference type="HOGENOM" id="CLU_480853_0_0_1"/>
<dbReference type="Pfam" id="PF16501">
    <property type="entry name" value="SCAPER_N"/>
    <property type="match status" value="1"/>
</dbReference>
<feature type="compositionally biased region" description="Polar residues" evidence="1">
    <location>
        <begin position="164"/>
        <end position="179"/>
    </location>
</feature>
<dbReference type="InterPro" id="IPR032446">
    <property type="entry name" value="SCAPER_N"/>
</dbReference>
<reference evidence="3" key="2">
    <citation type="submission" date="2015-06" db="UniProtKB">
        <authorList>
            <consortium name="EnsemblMetazoa"/>
        </authorList>
    </citation>
    <scope>IDENTIFICATION</scope>
</reference>